<organism evidence="1 2">
    <name type="scientific">Dechloromonas agitata</name>
    <dbReference type="NCBI Taxonomy" id="73030"/>
    <lineage>
        <taxon>Bacteria</taxon>
        <taxon>Pseudomonadati</taxon>
        <taxon>Pseudomonadota</taxon>
        <taxon>Betaproteobacteria</taxon>
        <taxon>Rhodocyclales</taxon>
        <taxon>Azonexaceae</taxon>
        <taxon>Dechloromonas</taxon>
    </lineage>
</organism>
<dbReference type="InterPro" id="IPR054249">
    <property type="entry name" value="DUF6976"/>
</dbReference>
<sequence length="321" mass="34379">MPLPLAAEMIAAGQVLCIAGDEAALRQLPRGQWIGGTIPYFMTGDGGQVSRDQVFVTPVTGFAEPPRLRLRDRAALPGICRDAPESGYSIVIIPAFSDCHVEFAQHAPDYEEMYLKPLVGWIAGVHLDDLAQAKPRVVLGPTGEFADDCAVVMDVPLPPERFAQIDIVNLFHPGHGPAIVFPASGFTVGACSLDGQPGNLAEYLASAGIDTRLPLVADYCGALVNVSIKAVDRASGRVELYAPVFPGLDYRIAAPVDDYVASFHQALPGQTPEIAFSCNCILNYLHSGLEGKRTGDLVGPFTFGEIGYQLLNQTLVYLTVR</sequence>
<evidence type="ECO:0000313" key="2">
    <source>
        <dbReference type="Proteomes" id="UP000718593"/>
    </source>
</evidence>
<dbReference type="AlphaFoldDB" id="A0A930BU01"/>
<dbReference type="Proteomes" id="UP000718593">
    <property type="component" value="Unassembled WGS sequence"/>
</dbReference>
<name>A0A930BU01_9RHOO</name>
<comment type="caution">
    <text evidence="1">The sequence shown here is derived from an EMBL/GenBank/DDBJ whole genome shotgun (WGS) entry which is preliminary data.</text>
</comment>
<protein>
    <submittedName>
        <fullName evidence="1">Uncharacterized protein</fullName>
    </submittedName>
</protein>
<proteinExistence type="predicted"/>
<dbReference type="EMBL" id="JABZMI010000167">
    <property type="protein sequence ID" value="MBF1165216.1"/>
    <property type="molecule type" value="Genomic_DNA"/>
</dbReference>
<dbReference type="Pfam" id="PF22396">
    <property type="entry name" value="DUF6976"/>
    <property type="match status" value="1"/>
</dbReference>
<gene>
    <name evidence="1" type="ORF">HXL68_09250</name>
</gene>
<reference evidence="1" key="1">
    <citation type="submission" date="2020-04" db="EMBL/GenBank/DDBJ databases">
        <title>Deep metagenomics examines the oral microbiome during advanced dental caries in children, revealing novel taxa and co-occurrences with host molecules.</title>
        <authorList>
            <person name="Baker J.L."/>
            <person name="Morton J.T."/>
            <person name="Dinis M."/>
            <person name="Alvarez R."/>
            <person name="Tran N.C."/>
            <person name="Knight R."/>
            <person name="Edlund A."/>
        </authorList>
    </citation>
    <scope>NUCLEOTIDE SEQUENCE</scope>
    <source>
        <strain evidence="1">JCVI_32_bin.24</strain>
    </source>
</reference>
<evidence type="ECO:0000313" key="1">
    <source>
        <dbReference type="EMBL" id="MBF1165216.1"/>
    </source>
</evidence>
<accession>A0A930BU01</accession>